<comment type="caution">
    <text evidence="20">The sequence shown here is derived from an EMBL/GenBank/DDBJ whole genome shotgun (WGS) entry which is preliminary data.</text>
</comment>
<dbReference type="InterPro" id="IPR051022">
    <property type="entry name" value="Notch_Cell-Fate_Det"/>
</dbReference>
<feature type="domain" description="EGF-like" evidence="18">
    <location>
        <begin position="376"/>
        <end position="412"/>
    </location>
</feature>
<dbReference type="PROSITE" id="PS00010">
    <property type="entry name" value="ASX_HYDROXYL"/>
    <property type="match status" value="1"/>
</dbReference>
<feature type="domain" description="EGF-like" evidence="18">
    <location>
        <begin position="489"/>
        <end position="525"/>
    </location>
</feature>
<evidence type="ECO:0000256" key="6">
    <source>
        <dbReference type="ARBA" id="ARBA00022737"/>
    </source>
</evidence>
<keyword evidence="12 14" id="KW-1015">Disulfide bond</keyword>
<dbReference type="Gene3D" id="2.60.40.3510">
    <property type="match status" value="1"/>
</dbReference>
<feature type="disulfide bond" evidence="14">
    <location>
        <begin position="553"/>
        <end position="562"/>
    </location>
</feature>
<name>A0AAV7MUX5_PLEWA</name>
<reference evidence="20" key="1">
    <citation type="journal article" date="2022" name="bioRxiv">
        <title>Sequencing and chromosome-scale assembly of the giantPleurodeles waltlgenome.</title>
        <authorList>
            <person name="Brown T."/>
            <person name="Elewa A."/>
            <person name="Iarovenko S."/>
            <person name="Subramanian E."/>
            <person name="Araus A.J."/>
            <person name="Petzold A."/>
            <person name="Susuki M."/>
            <person name="Suzuki K.-i.T."/>
            <person name="Hayashi T."/>
            <person name="Toyoda A."/>
            <person name="Oliveira C."/>
            <person name="Osipova E."/>
            <person name="Leigh N.D."/>
            <person name="Simon A."/>
            <person name="Yun M.H."/>
        </authorList>
    </citation>
    <scope>NUCLEOTIDE SEQUENCE</scope>
    <source>
        <strain evidence="20">20211129_DDA</strain>
        <tissue evidence="20">Liver</tissue>
    </source>
</reference>
<dbReference type="GO" id="GO:0045197">
    <property type="term" value="P:establishment or maintenance of epithelial cell apical/basal polarity"/>
    <property type="evidence" value="ECO:0007669"/>
    <property type="project" value="TreeGrafter"/>
</dbReference>
<feature type="domain" description="EGF-like" evidence="18">
    <location>
        <begin position="338"/>
        <end position="374"/>
    </location>
</feature>
<feature type="domain" description="DSL" evidence="19">
    <location>
        <begin position="187"/>
        <end position="231"/>
    </location>
</feature>
<dbReference type="PANTHER" id="PTHR24049">
    <property type="entry name" value="CRUMBS FAMILY MEMBER"/>
    <property type="match status" value="1"/>
</dbReference>
<feature type="disulfide bond" evidence="14">
    <location>
        <begin position="456"/>
        <end position="466"/>
    </location>
</feature>
<dbReference type="Pfam" id="PF07657">
    <property type="entry name" value="MNNL"/>
    <property type="match status" value="1"/>
</dbReference>
<dbReference type="InterPro" id="IPR001881">
    <property type="entry name" value="EGF-like_Ca-bd_dom"/>
</dbReference>
<dbReference type="InterPro" id="IPR000742">
    <property type="entry name" value="EGF"/>
</dbReference>
<dbReference type="GO" id="GO:0030154">
    <property type="term" value="P:cell differentiation"/>
    <property type="evidence" value="ECO:0007669"/>
    <property type="project" value="UniProtKB-KW"/>
</dbReference>
<dbReference type="PROSITE" id="PS50026">
    <property type="entry name" value="EGF_3"/>
    <property type="match status" value="8"/>
</dbReference>
<dbReference type="InterPro" id="IPR013032">
    <property type="entry name" value="EGF-like_CS"/>
</dbReference>
<evidence type="ECO:0000256" key="5">
    <source>
        <dbReference type="ARBA" id="ARBA00022729"/>
    </source>
</evidence>
<feature type="disulfide bond" evidence="14">
    <location>
        <begin position="515"/>
        <end position="524"/>
    </location>
</feature>
<dbReference type="PROSITE" id="PS00022">
    <property type="entry name" value="EGF_1"/>
    <property type="match status" value="6"/>
</dbReference>
<feature type="disulfide bond" evidence="15">
    <location>
        <begin position="202"/>
        <end position="214"/>
    </location>
</feature>
<dbReference type="GO" id="GO:0007157">
    <property type="term" value="P:heterophilic cell-cell adhesion via plasma membrane cell adhesion molecules"/>
    <property type="evidence" value="ECO:0007669"/>
    <property type="project" value="TreeGrafter"/>
</dbReference>
<dbReference type="GO" id="GO:0032991">
    <property type="term" value="C:protein-containing complex"/>
    <property type="evidence" value="ECO:0007669"/>
    <property type="project" value="TreeGrafter"/>
</dbReference>
<gene>
    <name evidence="20" type="ORF">NDU88_004444</name>
</gene>
<dbReference type="Gene3D" id="2.10.25.10">
    <property type="entry name" value="Laminin"/>
    <property type="match status" value="7"/>
</dbReference>
<comment type="subcellular location">
    <subcellularLocation>
        <location evidence="1 16">Membrane</location>
        <topology evidence="1 16">Single-pass type I membrane protein</topology>
    </subcellularLocation>
</comment>
<dbReference type="FunFam" id="2.10.25.10:FF:000018">
    <property type="entry name" value="Delta-like 1"/>
    <property type="match status" value="1"/>
</dbReference>
<keyword evidence="5 16" id="KW-0732">Signal</keyword>
<comment type="caution">
    <text evidence="14">Lacks conserved residue(s) required for the propagation of feature annotation.</text>
</comment>
<dbReference type="SMART" id="SM00179">
    <property type="entry name" value="EGF_CA"/>
    <property type="match status" value="6"/>
</dbReference>
<dbReference type="Pfam" id="PF00008">
    <property type="entry name" value="EGF"/>
    <property type="match status" value="4"/>
</dbReference>
<dbReference type="SMART" id="SM00051">
    <property type="entry name" value="DSL"/>
    <property type="match status" value="1"/>
</dbReference>
<dbReference type="Proteomes" id="UP001066276">
    <property type="component" value="Chromosome 9"/>
</dbReference>
<dbReference type="FunFam" id="2.10.25.10:FF:000434">
    <property type="entry name" value="Predicted protein"/>
    <property type="match status" value="1"/>
</dbReference>
<organism evidence="20 21">
    <name type="scientific">Pleurodeles waltl</name>
    <name type="common">Iberian ribbed newt</name>
    <dbReference type="NCBI Taxonomy" id="8319"/>
    <lineage>
        <taxon>Eukaryota</taxon>
        <taxon>Metazoa</taxon>
        <taxon>Chordata</taxon>
        <taxon>Craniata</taxon>
        <taxon>Vertebrata</taxon>
        <taxon>Euteleostomi</taxon>
        <taxon>Amphibia</taxon>
        <taxon>Batrachia</taxon>
        <taxon>Caudata</taxon>
        <taxon>Salamandroidea</taxon>
        <taxon>Salamandridae</taxon>
        <taxon>Pleurodelinae</taxon>
        <taxon>Pleurodeles</taxon>
    </lineage>
</organism>
<feature type="disulfide bond" evidence="14">
    <location>
        <begin position="477"/>
        <end position="486"/>
    </location>
</feature>
<feature type="disulfide bond" evidence="14">
    <location>
        <begin position="364"/>
        <end position="373"/>
    </location>
</feature>
<dbReference type="PANTHER" id="PTHR24049:SF22">
    <property type="entry name" value="DROSOPHILA CRUMBS HOMOLOG"/>
    <property type="match status" value="1"/>
</dbReference>
<dbReference type="SMART" id="SM00181">
    <property type="entry name" value="EGF"/>
    <property type="match status" value="9"/>
</dbReference>
<keyword evidence="7" id="KW-0221">Differentiation</keyword>
<feature type="domain" description="EGF-like" evidence="18">
    <location>
        <begin position="298"/>
        <end position="336"/>
    </location>
</feature>
<proteinExistence type="predicted"/>
<evidence type="ECO:0000313" key="21">
    <source>
        <dbReference type="Proteomes" id="UP001066276"/>
    </source>
</evidence>
<evidence type="ECO:0000256" key="17">
    <source>
        <dbReference type="SAM" id="Phobius"/>
    </source>
</evidence>
<dbReference type="CDD" id="cd00054">
    <property type="entry name" value="EGF_CA"/>
    <property type="match status" value="5"/>
</dbReference>
<dbReference type="GO" id="GO:0007219">
    <property type="term" value="P:Notch signaling pathway"/>
    <property type="evidence" value="ECO:0007669"/>
    <property type="project" value="UniProtKB-KW"/>
</dbReference>
<dbReference type="SUPFAM" id="SSF57196">
    <property type="entry name" value="EGF/Laminin"/>
    <property type="match status" value="6"/>
</dbReference>
<evidence type="ECO:0000256" key="12">
    <source>
        <dbReference type="ARBA" id="ARBA00023157"/>
    </source>
</evidence>
<accession>A0AAV7MUX5</accession>
<evidence type="ECO:0000256" key="10">
    <source>
        <dbReference type="ARBA" id="ARBA00022989"/>
    </source>
</evidence>
<evidence type="ECO:0000256" key="14">
    <source>
        <dbReference type="PROSITE-ProRule" id="PRU00076"/>
    </source>
</evidence>
<dbReference type="EMBL" id="JANPWB010000013">
    <property type="protein sequence ID" value="KAJ1107047.1"/>
    <property type="molecule type" value="Genomic_DNA"/>
</dbReference>
<feature type="disulfide bond" evidence="14">
    <location>
        <begin position="402"/>
        <end position="411"/>
    </location>
</feature>
<evidence type="ECO:0000256" key="8">
    <source>
        <dbReference type="ARBA" id="ARBA00022843"/>
    </source>
</evidence>
<dbReference type="PRINTS" id="PR00010">
    <property type="entry name" value="EGFBLOOD"/>
</dbReference>
<sequence length="702" mass="77427">MPGRVPHASCAAVIAAPEKGLEGLRMLGDNLEAAGAFELQIKMVQNYRSLLASGECCKGGIPPCIRDECNTYFRVCLKEYQLRVVPGGACVMGSGSTPVLGGSTFIIRARHGEEIPGRVHIPFQFAWPKSYSLVLEAWDLVNNTDDDADERQLIDRVTHSGMLSPGDHWQPFQHHGRAVIIEYKIRVRCAEHYYGPSCNKLCRRRDDFFGHNTCDSGGHKVCLEGWSGPECKQATCRQGCHETHGFCETPGECRCRHGWRGPNCDDCVPFPGCVHGTCSEPWKCICETNWGGLLCDKDLNVCGSHQPCKNGGTCINTEPNEYQCMCPQGFQGRNCEKPEFSCKSNPCFNGGTCLETKDGFECHCLPDWTGWQCNSDVDACISTPCAHGGTCESLDSGFLCHCPAEWTGRTCQLDTNECDHRPCVHARGCKNLIGGYFCDCREGWTGQNCNIRSDVCLGRCRNGGKCQVLGNSYKCLCPPGYVDVDCGTEVRNCTSLRCQNGGRCVEVGKHFFCTCPSGVTGPYCEEFVKDCDNNPCPAGSNCQSNGGSYICTCPNGSGNSDCWKLQNHCPDGDCSGDHWILFYVLTPVGILLFIFCLVCGIVLMLRRRKSREKDTTNGHCDNNVTDAISLIHNVTRRDLEQVVSEETQLNGSADLLFPAKKADRLKDTYIFSTSNLNKLDISNLEREKLNKQQVVVCDNLKL</sequence>
<evidence type="ECO:0000256" key="3">
    <source>
        <dbReference type="ARBA" id="ARBA00022536"/>
    </source>
</evidence>
<keyword evidence="2 16" id="KW-0217">Developmental protein</keyword>
<dbReference type="Pfam" id="PF12661">
    <property type="entry name" value="hEGF"/>
    <property type="match status" value="1"/>
</dbReference>
<dbReference type="Pfam" id="PF01414">
    <property type="entry name" value="DSL"/>
    <property type="match status" value="1"/>
</dbReference>
<evidence type="ECO:0000256" key="13">
    <source>
        <dbReference type="ARBA" id="ARBA00023180"/>
    </source>
</evidence>
<keyword evidence="6 16" id="KW-0677">Repeat</keyword>
<evidence type="ECO:0000256" key="2">
    <source>
        <dbReference type="ARBA" id="ARBA00022473"/>
    </source>
</evidence>
<evidence type="ECO:0000313" key="20">
    <source>
        <dbReference type="EMBL" id="KAJ1107047.1"/>
    </source>
</evidence>
<dbReference type="GO" id="GO:0005886">
    <property type="term" value="C:plasma membrane"/>
    <property type="evidence" value="ECO:0007669"/>
    <property type="project" value="UniProtKB-ARBA"/>
</dbReference>
<evidence type="ECO:0000256" key="9">
    <source>
        <dbReference type="ARBA" id="ARBA00022976"/>
    </source>
</evidence>
<evidence type="ECO:0000256" key="4">
    <source>
        <dbReference type="ARBA" id="ARBA00022692"/>
    </source>
</evidence>
<feature type="domain" description="EGF-like" evidence="18">
    <location>
        <begin position="414"/>
        <end position="450"/>
    </location>
</feature>
<keyword evidence="9" id="KW-0914">Notch signaling pathway</keyword>
<dbReference type="GO" id="GO:0005509">
    <property type="term" value="F:calcium ion binding"/>
    <property type="evidence" value="ECO:0007669"/>
    <property type="project" value="InterPro"/>
</dbReference>
<evidence type="ECO:0000259" key="19">
    <source>
        <dbReference type="PROSITE" id="PS51051"/>
    </source>
</evidence>
<protein>
    <recommendedName>
        <fullName evidence="16">Delta-like protein</fullName>
    </recommendedName>
</protein>
<dbReference type="PROSITE" id="PS01187">
    <property type="entry name" value="EGF_CA"/>
    <property type="match status" value="1"/>
</dbReference>
<evidence type="ECO:0000256" key="1">
    <source>
        <dbReference type="ARBA" id="ARBA00004479"/>
    </source>
</evidence>
<evidence type="ECO:0000256" key="16">
    <source>
        <dbReference type="RuleBase" id="RU280815"/>
    </source>
</evidence>
<feature type="disulfide bond" evidence="14">
    <location>
        <begin position="326"/>
        <end position="335"/>
    </location>
</feature>
<dbReference type="InterPro" id="IPR001774">
    <property type="entry name" value="DSL"/>
</dbReference>
<keyword evidence="21" id="KW-1185">Reference proteome</keyword>
<feature type="disulfide bond" evidence="14">
    <location>
        <begin position="255"/>
        <end position="264"/>
    </location>
</feature>
<dbReference type="Pfam" id="PF21700">
    <property type="entry name" value="EGF_DL_JAG"/>
    <property type="match status" value="1"/>
</dbReference>
<dbReference type="FunFam" id="2.10.25.140:FF:000001">
    <property type="entry name" value="Delta-like protein"/>
    <property type="match status" value="1"/>
</dbReference>
<keyword evidence="10 16" id="KW-1133">Transmembrane helix</keyword>
<dbReference type="InterPro" id="IPR018097">
    <property type="entry name" value="EGF_Ca-bd_CS"/>
</dbReference>
<feature type="transmembrane region" description="Helical" evidence="17">
    <location>
        <begin position="579"/>
        <end position="605"/>
    </location>
</feature>
<dbReference type="InterPro" id="IPR011651">
    <property type="entry name" value="Notch_ligand_N"/>
</dbReference>
<dbReference type="PROSITE" id="PS51051">
    <property type="entry name" value="DSL"/>
    <property type="match status" value="1"/>
</dbReference>
<dbReference type="InterPro" id="IPR000152">
    <property type="entry name" value="EGF-type_Asp/Asn_hydroxyl_site"/>
</dbReference>
<comment type="function">
    <text evidence="16">Putative Notch ligand involved in the mediation of Notch signaling.</text>
</comment>
<evidence type="ECO:0000259" key="18">
    <source>
        <dbReference type="PROSITE" id="PS50026"/>
    </source>
</evidence>
<evidence type="ECO:0000256" key="15">
    <source>
        <dbReference type="PROSITE-ProRule" id="PRU00377"/>
    </source>
</evidence>
<keyword evidence="4 16" id="KW-0812">Transmembrane</keyword>
<feature type="domain" description="EGF-like" evidence="18">
    <location>
        <begin position="527"/>
        <end position="563"/>
    </location>
</feature>
<dbReference type="FunFam" id="2.10.25.10:FF:000095">
    <property type="entry name" value="Notch, isoform B"/>
    <property type="match status" value="1"/>
</dbReference>
<dbReference type="AlphaFoldDB" id="A0AAV7MUX5"/>
<evidence type="ECO:0000256" key="11">
    <source>
        <dbReference type="ARBA" id="ARBA00023136"/>
    </source>
</evidence>
<feature type="disulfide bond" evidence="15">
    <location>
        <begin position="189"/>
        <end position="198"/>
    </location>
</feature>
<dbReference type="Gene3D" id="2.10.25.140">
    <property type="match status" value="1"/>
</dbReference>
<keyword evidence="3 14" id="KW-0245">EGF-like domain</keyword>
<dbReference type="FunFam" id="2.10.25.10:FF:000148">
    <property type="entry name" value="Delta-like protein"/>
    <property type="match status" value="1"/>
</dbReference>
<dbReference type="PROSITE" id="PS01186">
    <property type="entry name" value="EGF_2"/>
    <property type="match status" value="3"/>
</dbReference>
<keyword evidence="11 16" id="KW-0472">Membrane</keyword>
<feature type="domain" description="EGF-like" evidence="18">
    <location>
        <begin position="232"/>
        <end position="265"/>
    </location>
</feature>
<keyword evidence="13" id="KW-0325">Glycoprotein</keyword>
<feature type="disulfide bond" evidence="15">
    <location>
        <begin position="222"/>
        <end position="231"/>
    </location>
</feature>
<keyword evidence="8" id="KW-0832">Ubl conjugation</keyword>
<evidence type="ECO:0000256" key="7">
    <source>
        <dbReference type="ARBA" id="ARBA00022782"/>
    </source>
</evidence>
<feature type="disulfide bond" evidence="14">
    <location>
        <begin position="440"/>
        <end position="449"/>
    </location>
</feature>
<dbReference type="FunFam" id="2.10.25.10:FF:000146">
    <property type="entry name" value="Putative neurogenic locus notch"/>
    <property type="match status" value="1"/>
</dbReference>
<feature type="domain" description="EGF-like" evidence="18">
    <location>
        <begin position="452"/>
        <end position="487"/>
    </location>
</feature>